<dbReference type="Proteomes" id="UP001652623">
    <property type="component" value="Chromosome 10"/>
</dbReference>
<gene>
    <name evidence="8" type="primary">LOC107410686</name>
</gene>
<dbReference type="InterPro" id="IPR004864">
    <property type="entry name" value="LEA_2"/>
</dbReference>
<evidence type="ECO:0000256" key="1">
    <source>
        <dbReference type="ARBA" id="ARBA00004167"/>
    </source>
</evidence>
<keyword evidence="4 5" id="KW-0472">Membrane</keyword>
<feature type="domain" description="Late embryogenesis abundant protein LEA-2 subgroup" evidence="6">
    <location>
        <begin position="76"/>
        <end position="176"/>
    </location>
</feature>
<dbReference type="RefSeq" id="XP_015873634.1">
    <property type="nucleotide sequence ID" value="XM_016018148.4"/>
</dbReference>
<protein>
    <submittedName>
        <fullName evidence="8">Uncharacterized protein At1g08160</fullName>
    </submittedName>
</protein>
<dbReference type="AlphaFoldDB" id="A0A6P3Z920"/>
<proteinExistence type="predicted"/>
<evidence type="ECO:0000256" key="3">
    <source>
        <dbReference type="ARBA" id="ARBA00022989"/>
    </source>
</evidence>
<dbReference type="GO" id="GO:0098542">
    <property type="term" value="P:defense response to other organism"/>
    <property type="evidence" value="ECO:0007669"/>
    <property type="project" value="InterPro"/>
</dbReference>
<accession>A0A6P3Z920</accession>
<dbReference type="GeneID" id="107410686"/>
<evidence type="ECO:0000313" key="8">
    <source>
        <dbReference type="RefSeq" id="XP_015873634.1"/>
    </source>
</evidence>
<keyword evidence="2 5" id="KW-0812">Transmembrane</keyword>
<organism evidence="7 8">
    <name type="scientific">Ziziphus jujuba</name>
    <name type="common">Chinese jujube</name>
    <name type="synonym">Ziziphus sativa</name>
    <dbReference type="NCBI Taxonomy" id="326968"/>
    <lineage>
        <taxon>Eukaryota</taxon>
        <taxon>Viridiplantae</taxon>
        <taxon>Streptophyta</taxon>
        <taxon>Embryophyta</taxon>
        <taxon>Tracheophyta</taxon>
        <taxon>Spermatophyta</taxon>
        <taxon>Magnoliopsida</taxon>
        <taxon>eudicotyledons</taxon>
        <taxon>Gunneridae</taxon>
        <taxon>Pentapetalae</taxon>
        <taxon>rosids</taxon>
        <taxon>fabids</taxon>
        <taxon>Rosales</taxon>
        <taxon>Rhamnaceae</taxon>
        <taxon>Paliureae</taxon>
        <taxon>Ziziphus</taxon>
    </lineage>
</organism>
<keyword evidence="3 5" id="KW-1133">Transmembrane helix</keyword>
<dbReference type="PANTHER" id="PTHR31234:SF39">
    <property type="entry name" value="HARPIN-INDUCED PROTEIN 1 CONTAINING PROTEIN, EXPRESSED"/>
    <property type="match status" value="1"/>
</dbReference>
<dbReference type="FunCoup" id="A0A6P3Z920">
    <property type="interactions" value="6"/>
</dbReference>
<evidence type="ECO:0000256" key="2">
    <source>
        <dbReference type="ARBA" id="ARBA00022692"/>
    </source>
</evidence>
<reference evidence="8" key="1">
    <citation type="submission" date="2025-08" db="UniProtKB">
        <authorList>
            <consortium name="RefSeq"/>
        </authorList>
    </citation>
    <scope>IDENTIFICATION</scope>
    <source>
        <tissue evidence="8">Seedling</tissue>
    </source>
</reference>
<dbReference type="PANTHER" id="PTHR31234">
    <property type="entry name" value="LATE EMBRYOGENESIS ABUNDANT (LEA) HYDROXYPROLINE-RICH GLYCOPROTEIN FAMILY"/>
    <property type="match status" value="1"/>
</dbReference>
<evidence type="ECO:0000259" key="6">
    <source>
        <dbReference type="Pfam" id="PF03168"/>
    </source>
</evidence>
<keyword evidence="7" id="KW-1185">Reference proteome</keyword>
<dbReference type="Pfam" id="PF03168">
    <property type="entry name" value="LEA_2"/>
    <property type="match status" value="1"/>
</dbReference>
<dbReference type="InterPro" id="IPR044839">
    <property type="entry name" value="NDR1-like"/>
</dbReference>
<dbReference type="KEGG" id="zju:107410686"/>
<evidence type="ECO:0000256" key="5">
    <source>
        <dbReference type="SAM" id="Phobius"/>
    </source>
</evidence>
<sequence length="199" mass="22817">MANPAPQPAKPARHRTSFLRIIAMLLLTLIILAGIAVLIIWLVIRPKHLIYTVDEGSIHNFNLSKDHLDSTFDFVIRAYNPNSKVSIYYDKIDVQVDYDDQILAYNGVQPFFQPHRSMNRLDVQLKAQSVELFPSVVEDLKLERSSGAVELIVRIKARIRFKVGAWRSSHRTLKIFCSPVLVHFSSSNTYERTFCDAVF</sequence>
<feature type="transmembrane region" description="Helical" evidence="5">
    <location>
        <begin position="21"/>
        <end position="44"/>
    </location>
</feature>
<dbReference type="InParanoid" id="A0A6P3Z920"/>
<evidence type="ECO:0000256" key="4">
    <source>
        <dbReference type="ARBA" id="ARBA00023136"/>
    </source>
</evidence>
<name>A0A6P3Z920_ZIZJJ</name>
<comment type="subcellular location">
    <subcellularLocation>
        <location evidence="1">Membrane</location>
        <topology evidence="1">Single-pass membrane protein</topology>
    </subcellularLocation>
</comment>
<evidence type="ECO:0000313" key="7">
    <source>
        <dbReference type="Proteomes" id="UP001652623"/>
    </source>
</evidence>
<dbReference type="GO" id="GO:0005886">
    <property type="term" value="C:plasma membrane"/>
    <property type="evidence" value="ECO:0007669"/>
    <property type="project" value="TreeGrafter"/>
</dbReference>